<sequence>MSPASPALYILRQAPHTIKIPKSYCETPAKDSGAASHQKLAPASSPDVATEATAVHSPLQEGAGFRHDHIEAPGGWMTDIQCTAQTLAPFPSLSCFSAWATGMLSVSEQYWPSSNSSSCEPSIGVWLLLAATTTALSSRHVWLVHHQHAQPLPDWTSWREDYDDIRTPSLYQQSPLTLFIQTLE</sequence>
<organism evidence="1 2">
    <name type="scientific">Colletotrichum fioriniae PJ7</name>
    <dbReference type="NCBI Taxonomy" id="1445577"/>
    <lineage>
        <taxon>Eukaryota</taxon>
        <taxon>Fungi</taxon>
        <taxon>Dikarya</taxon>
        <taxon>Ascomycota</taxon>
        <taxon>Pezizomycotina</taxon>
        <taxon>Sordariomycetes</taxon>
        <taxon>Hypocreomycetidae</taxon>
        <taxon>Glomerellales</taxon>
        <taxon>Glomerellaceae</taxon>
        <taxon>Colletotrichum</taxon>
        <taxon>Colletotrichum acutatum species complex</taxon>
    </lineage>
</organism>
<name>A0A010RBM1_9PEZI</name>
<reference evidence="1 2" key="1">
    <citation type="submission" date="2014-02" db="EMBL/GenBank/DDBJ databases">
        <title>The genome sequence of Colletotrichum fioriniae PJ7.</title>
        <authorList>
            <person name="Baroncelli R."/>
            <person name="Thon M.R."/>
        </authorList>
    </citation>
    <scope>NUCLEOTIDE SEQUENCE [LARGE SCALE GENOMIC DNA]</scope>
    <source>
        <strain evidence="1 2">PJ7</strain>
    </source>
</reference>
<proteinExistence type="predicted"/>
<dbReference type="EMBL" id="JARH01000037">
    <property type="protein sequence ID" value="EXF86065.1"/>
    <property type="molecule type" value="Genomic_DNA"/>
</dbReference>
<keyword evidence="2" id="KW-1185">Reference proteome</keyword>
<accession>A0A010RBM1</accession>
<protein>
    <submittedName>
        <fullName evidence="1">Uncharacterized protein</fullName>
    </submittedName>
</protein>
<evidence type="ECO:0000313" key="1">
    <source>
        <dbReference type="EMBL" id="EXF86065.1"/>
    </source>
</evidence>
<evidence type="ECO:0000313" key="2">
    <source>
        <dbReference type="Proteomes" id="UP000020467"/>
    </source>
</evidence>
<dbReference type="AlphaFoldDB" id="A0A010RBM1"/>
<comment type="caution">
    <text evidence="1">The sequence shown here is derived from an EMBL/GenBank/DDBJ whole genome shotgun (WGS) entry which is preliminary data.</text>
</comment>
<dbReference type="OrthoDB" id="10321242at2759"/>
<dbReference type="Proteomes" id="UP000020467">
    <property type="component" value="Unassembled WGS sequence"/>
</dbReference>
<gene>
    <name evidence="1" type="ORF">CFIO01_13002</name>
</gene>
<dbReference type="KEGG" id="cfj:CFIO01_13002"/>
<dbReference type="HOGENOM" id="CLU_1468039_0_0_1"/>